<proteinExistence type="predicted"/>
<gene>
    <name evidence="2" type="ORF">PECUL_23A032207</name>
</gene>
<dbReference type="AlphaFoldDB" id="A0AAD1WER3"/>
<dbReference type="EMBL" id="OW240917">
    <property type="protein sequence ID" value="CAH2301579.1"/>
    <property type="molecule type" value="Genomic_DNA"/>
</dbReference>
<keyword evidence="3" id="KW-1185">Reference proteome</keyword>
<reference evidence="2" key="1">
    <citation type="submission" date="2022-03" db="EMBL/GenBank/DDBJ databases">
        <authorList>
            <person name="Alioto T."/>
            <person name="Alioto T."/>
            <person name="Gomez Garrido J."/>
        </authorList>
    </citation>
    <scope>NUCLEOTIDE SEQUENCE</scope>
</reference>
<sequence>MATLSITEARGNRPHDGPQLEMNTASPWSRTAVAAVQLILGHYKVYRNEGAWDQGQTLKCGTVPDDPGHVDTL</sequence>
<feature type="region of interest" description="Disordered" evidence="1">
    <location>
        <begin position="1"/>
        <end position="24"/>
    </location>
</feature>
<evidence type="ECO:0000313" key="2">
    <source>
        <dbReference type="EMBL" id="CAH2301579.1"/>
    </source>
</evidence>
<accession>A0AAD1WER3</accession>
<protein>
    <submittedName>
        <fullName evidence="2">Uncharacterized protein</fullName>
    </submittedName>
</protein>
<evidence type="ECO:0000313" key="3">
    <source>
        <dbReference type="Proteomes" id="UP001295444"/>
    </source>
</evidence>
<dbReference type="Proteomes" id="UP001295444">
    <property type="component" value="Chromosome 06"/>
</dbReference>
<organism evidence="2 3">
    <name type="scientific">Pelobates cultripes</name>
    <name type="common">Western spadefoot toad</name>
    <dbReference type="NCBI Taxonomy" id="61616"/>
    <lineage>
        <taxon>Eukaryota</taxon>
        <taxon>Metazoa</taxon>
        <taxon>Chordata</taxon>
        <taxon>Craniata</taxon>
        <taxon>Vertebrata</taxon>
        <taxon>Euteleostomi</taxon>
        <taxon>Amphibia</taxon>
        <taxon>Batrachia</taxon>
        <taxon>Anura</taxon>
        <taxon>Pelobatoidea</taxon>
        <taxon>Pelobatidae</taxon>
        <taxon>Pelobates</taxon>
    </lineage>
</organism>
<name>A0AAD1WER3_PELCU</name>
<feature type="non-terminal residue" evidence="2">
    <location>
        <position position="73"/>
    </location>
</feature>
<evidence type="ECO:0000256" key="1">
    <source>
        <dbReference type="SAM" id="MobiDB-lite"/>
    </source>
</evidence>